<evidence type="ECO:0000313" key="9">
    <source>
        <dbReference type="EMBL" id="PXF49579.1"/>
    </source>
</evidence>
<keyword evidence="3" id="KW-0747">Spliceosome</keyword>
<feature type="domain" description="RSE1/DDB1/CPSF1 C-terminal" evidence="6">
    <location>
        <begin position="1042"/>
        <end position="1341"/>
    </location>
</feature>
<dbReference type="GO" id="GO:0005681">
    <property type="term" value="C:spliceosomal complex"/>
    <property type="evidence" value="ECO:0007669"/>
    <property type="project" value="UniProtKB-KW"/>
</dbReference>
<dbReference type="PANTHER" id="PTHR10644">
    <property type="entry name" value="DNA REPAIR/RNA PROCESSING CPSF FAMILY"/>
    <property type="match status" value="1"/>
</dbReference>
<gene>
    <name evidence="9" type="ORF">BWQ96_00649</name>
</gene>
<dbReference type="GO" id="GO:0003676">
    <property type="term" value="F:nucleic acid binding"/>
    <property type="evidence" value="ECO:0007669"/>
    <property type="project" value="InterPro"/>
</dbReference>
<dbReference type="InterPro" id="IPR015943">
    <property type="entry name" value="WD40/YVTN_repeat-like_dom_sf"/>
</dbReference>
<evidence type="ECO:0000256" key="2">
    <source>
        <dbReference type="ARBA" id="ARBA00022664"/>
    </source>
</evidence>
<keyword evidence="4" id="KW-0508">mRNA splicing</keyword>
<dbReference type="InterPro" id="IPR058543">
    <property type="entry name" value="Beta-prop_RSE1/DDB1/CPSF1_2nd"/>
</dbReference>
<dbReference type="Pfam" id="PF03178">
    <property type="entry name" value="CPSF_A"/>
    <property type="match status" value="1"/>
</dbReference>
<evidence type="ECO:0000259" key="8">
    <source>
        <dbReference type="Pfam" id="PF23726"/>
    </source>
</evidence>
<dbReference type="EMBL" id="NBIV01000004">
    <property type="protein sequence ID" value="PXF49579.1"/>
    <property type="molecule type" value="Genomic_DNA"/>
</dbReference>
<evidence type="ECO:0000256" key="1">
    <source>
        <dbReference type="ARBA" id="ARBA00004123"/>
    </source>
</evidence>
<keyword evidence="5" id="KW-0539">Nucleus</keyword>
<dbReference type="InterPro" id="IPR004871">
    <property type="entry name" value="RSE1/DDB1/CPSF1_C"/>
</dbReference>
<accession>A0A2V3J5B0</accession>
<dbReference type="Pfam" id="PF10433">
    <property type="entry name" value="Beta-prop_RSE1_1st"/>
    <property type="match status" value="1"/>
</dbReference>
<sequence length="1377" mass="151043">MKLYHLTAIPPTAVNHMTQGSFTAPRQQELITAATSTLHLYRLQPKQSQLQPLFRLDTFCQITQLSTFRLPGTRRDHIVLLTDSGNLTVLQADISTRTFIRLHCEPFGRTGIRRCVPSLYLAVEPRGRACMISAVERQKFCYVLNRDGENRVTISSPLSCHRSNVVTYSTVAIDVGFENPMFAALERAYSSNAQKMLVYYELDLGLNTLVRKMQSSVRDSSYVMLMVPGGDDGPGGVLLCSENYVTYRNLLEEDDNGNLTKLKHPCQLETRLPHREFMPSGTMIVSGTMYHDRKGNAFFFLLCTEHGDLVKADLQWTVEGGVTSLKLAYFDSVPMPSIGMCIFRSGYLFLALEGSDSFLLQFRTVDVPEDSPGQSIARIHSASEMDVDTEGGKSKDDIRRTGNFEYKRKPRLEFLLLVASIESLAPLLSHSTVSLQSGETALVCATGRRSGGSVRLIRRGIGVLQMSEPLSMGSRIRNIFACKKNAESLHDSFIVVAFDKRTKVLAVGETKVEETANSGFELHQTTLCAAQIGSSSFVQVYRQGVRYIASGKVEDAKEWKPPVPSRITAACCNSAQVVVCLSSGALVYFEVDVANDLLLEVEKVAGALQPTGEHEDITHGIAEDDNMPVLAIADISRGLAKASIFAVADKASTKVRLYQVQANGKLQALGLHVAPAVVESLALTDFGYVETMLGSNSRKPEAVKAIYDPMLTLIIGTKHGAMVRLSVDSVTGAMSGKRSTFLGPDPVNVRVVRLAGVPTCLVMGSRPWLLFRQGSRLIMSQMCTSAFEKAAAFSSEQSPDGLIAATDSKLHLLCIDILQAITSSGELPSKIPTPCVPVPTVLGSMFQLSRTRTLGTPRKLIFIENEPVAKRHSDLANGHQKREKHLSLFGVIEADHRAKCSIPFSKKVLNTDLIPDSNTGPAEDDVGFMKPSVPGSWVSQMRIVRLFEENEDPSLDAQDDEDDEFDSTNLLQDDGIQACKEIELVRSEEQHETVLCSCSSKSLGGSGTAEQTLCYLVLSIAKNLVPSGTSLRHGKVAKKAQEPNRHPTGALRVYRIERKSARPIFVHETVIEEPSFALAAFRDMVAVGIGRSIRLYDLGKQRLLRKGEYKYAVRNRVTAIAVSGGDRMFVGDVQESVTLFKYIAGWETGRGVDYGRVGMERHGGRLVCIANDTLCRWVVSLVALDYSTVCGSDKFGNIFVLRLPQELASMGDELMGVATIENGAGIGGSHKGAHQLHLEACVHVGATVISLTLGHLNGRTELEMGLEGKEKSKQEAVVYATMDGAVGVLAPLATWNEAEFARLVEHEMRRRYSTVCGRDHLAYRSAFYALKNVVDGDLCEMLRALPHEEVIKCCSSIGQSVSDVMKRIDELRETWIG</sequence>
<proteinExistence type="predicted"/>
<keyword evidence="2" id="KW-0507">mRNA processing</keyword>
<dbReference type="Proteomes" id="UP000247409">
    <property type="component" value="Unassembled WGS sequence"/>
</dbReference>
<dbReference type="Pfam" id="PF23726">
    <property type="entry name" value="Beta-prop_RSE1_2nd"/>
    <property type="match status" value="1"/>
</dbReference>
<protein>
    <submittedName>
        <fullName evidence="9">Splicing factor 3B subunit 3</fullName>
    </submittedName>
</protein>
<reference evidence="9 10" key="1">
    <citation type="journal article" date="2018" name="Mol. Biol. Evol.">
        <title>Analysis of the draft genome of the red seaweed Gracilariopsis chorda provides insights into genome size evolution in Rhodophyta.</title>
        <authorList>
            <person name="Lee J."/>
            <person name="Yang E.C."/>
            <person name="Graf L."/>
            <person name="Yang J.H."/>
            <person name="Qiu H."/>
            <person name="Zel Zion U."/>
            <person name="Chan C.X."/>
            <person name="Stephens T.G."/>
            <person name="Weber A.P.M."/>
            <person name="Boo G.H."/>
            <person name="Boo S.M."/>
            <person name="Kim K.M."/>
            <person name="Shin Y."/>
            <person name="Jung M."/>
            <person name="Lee S.J."/>
            <person name="Yim H.S."/>
            <person name="Lee J.H."/>
            <person name="Bhattacharya D."/>
            <person name="Yoon H.S."/>
        </authorList>
    </citation>
    <scope>NUCLEOTIDE SEQUENCE [LARGE SCALE GENOMIC DNA]</scope>
    <source>
        <strain evidence="9 10">SKKU-2015</strain>
        <tissue evidence="9">Whole body</tissue>
    </source>
</reference>
<feature type="domain" description="RSE1/DDB1/CPSF1 second beta-propeller" evidence="8">
    <location>
        <begin position="476"/>
        <end position="812"/>
    </location>
</feature>
<evidence type="ECO:0000256" key="4">
    <source>
        <dbReference type="ARBA" id="ARBA00023187"/>
    </source>
</evidence>
<evidence type="ECO:0000256" key="3">
    <source>
        <dbReference type="ARBA" id="ARBA00022728"/>
    </source>
</evidence>
<keyword evidence="10" id="KW-1185">Reference proteome</keyword>
<evidence type="ECO:0000256" key="5">
    <source>
        <dbReference type="ARBA" id="ARBA00023242"/>
    </source>
</evidence>
<evidence type="ECO:0000313" key="10">
    <source>
        <dbReference type="Proteomes" id="UP000247409"/>
    </source>
</evidence>
<dbReference type="Gene3D" id="2.130.10.10">
    <property type="entry name" value="YVTN repeat-like/Quinoprotein amine dehydrogenase"/>
    <property type="match status" value="3"/>
</dbReference>
<dbReference type="GO" id="GO:0008380">
    <property type="term" value="P:RNA splicing"/>
    <property type="evidence" value="ECO:0007669"/>
    <property type="project" value="UniProtKB-KW"/>
</dbReference>
<name>A0A2V3J5B0_9FLOR</name>
<comment type="caution">
    <text evidence="9">The sequence shown here is derived from an EMBL/GenBank/DDBJ whole genome shotgun (WGS) entry which is preliminary data.</text>
</comment>
<dbReference type="OrthoDB" id="436637at2759"/>
<evidence type="ECO:0000259" key="7">
    <source>
        <dbReference type="Pfam" id="PF10433"/>
    </source>
</evidence>
<feature type="domain" description="RSE1/DDB1/CPSF1 first beta-propeller" evidence="7">
    <location>
        <begin position="13"/>
        <end position="364"/>
    </location>
</feature>
<comment type="subcellular location">
    <subcellularLocation>
        <location evidence="1">Nucleus</location>
    </subcellularLocation>
</comment>
<dbReference type="InterPro" id="IPR050358">
    <property type="entry name" value="RSE1/DDB1/CFT1"/>
</dbReference>
<dbReference type="STRING" id="448386.A0A2V3J5B0"/>
<dbReference type="GO" id="GO:0006397">
    <property type="term" value="P:mRNA processing"/>
    <property type="evidence" value="ECO:0007669"/>
    <property type="project" value="UniProtKB-KW"/>
</dbReference>
<dbReference type="FunFam" id="2.130.10.10:FF:001143">
    <property type="entry name" value="Pre-mRNA-splicing factor rse-1, putative"/>
    <property type="match status" value="1"/>
</dbReference>
<evidence type="ECO:0000259" key="6">
    <source>
        <dbReference type="Pfam" id="PF03178"/>
    </source>
</evidence>
<organism evidence="9 10">
    <name type="scientific">Gracilariopsis chorda</name>
    <dbReference type="NCBI Taxonomy" id="448386"/>
    <lineage>
        <taxon>Eukaryota</taxon>
        <taxon>Rhodophyta</taxon>
        <taxon>Florideophyceae</taxon>
        <taxon>Rhodymeniophycidae</taxon>
        <taxon>Gracilariales</taxon>
        <taxon>Gracilariaceae</taxon>
        <taxon>Gracilariopsis</taxon>
    </lineage>
</organism>
<dbReference type="InterPro" id="IPR018846">
    <property type="entry name" value="Beta-prop_RSE1/DDB1/CPSF1_1st"/>
</dbReference>